<dbReference type="InterPro" id="IPR050736">
    <property type="entry name" value="Sensor_HK_Regulatory"/>
</dbReference>
<keyword evidence="8" id="KW-0812">Transmembrane</keyword>
<evidence type="ECO:0000256" key="5">
    <source>
        <dbReference type="ARBA" id="ARBA00022777"/>
    </source>
</evidence>
<dbReference type="Gene3D" id="3.30.565.10">
    <property type="entry name" value="Histidine kinase-like ATPase, C-terminal domain"/>
    <property type="match status" value="1"/>
</dbReference>
<evidence type="ECO:0000256" key="7">
    <source>
        <dbReference type="SAM" id="Coils"/>
    </source>
</evidence>
<dbReference type="SUPFAM" id="SSF47384">
    <property type="entry name" value="Homodimeric domain of signal transducing histidine kinase"/>
    <property type="match status" value="1"/>
</dbReference>
<evidence type="ECO:0000313" key="10">
    <source>
        <dbReference type="EMBL" id="TDR82299.1"/>
    </source>
</evidence>
<accession>A0A4V3DVW1</accession>
<keyword evidence="8" id="KW-0472">Membrane</keyword>
<dbReference type="InterPro" id="IPR036890">
    <property type="entry name" value="HATPase_C_sf"/>
</dbReference>
<sequence>MFRLPVSFRSLLVGALLLVTLLPSLALVRMWWRLDQLAQEAETRMSNVDRWQEALRALSDREEHLERSMRQWLLLKDPALLQLARGFAEETQGPAATMAQIAEPAMVRLLQDDRRRVQQLMLWTAGESVPRSEQVVAQFDALASDHAQMEGALRRQVLLERRQWADSLRQQRVDANRMALLSVLLAVFLALLLGYVLFAPLGKLRARIGRLSLGVRGQSWQVAGPSDVRDLADALARLDQRLEQLESEKASFFRQVSHELKTPLAAISEASALLADEVAGTLNQGQREIVAIQQSNVTTLRSRVETLLKHDVARWLGQQVEFKPFSLTALLARREHDWLALIERRQLHIERTLEIDQVVGDEHKVQTILDNLLINAIRFSPMGGEIALHARREDGRIFIQVVDQGPGVSPAEAGRIFDPFYTGKPPEGESAGSGIGLTMARTFAQLMGGDVALTARTGPGACFELWWPESGKTS</sequence>
<dbReference type="GO" id="GO:0000155">
    <property type="term" value="F:phosphorelay sensor kinase activity"/>
    <property type="evidence" value="ECO:0007669"/>
    <property type="project" value="InterPro"/>
</dbReference>
<feature type="domain" description="Histidine kinase" evidence="9">
    <location>
        <begin position="255"/>
        <end position="471"/>
    </location>
</feature>
<keyword evidence="5 10" id="KW-0418">Kinase</keyword>
<comment type="caution">
    <text evidence="10">The sequence shown here is derived from an EMBL/GenBank/DDBJ whole genome shotgun (WGS) entry which is preliminary data.</text>
</comment>
<feature type="transmembrane region" description="Helical" evidence="8">
    <location>
        <begin position="178"/>
        <end position="198"/>
    </location>
</feature>
<keyword evidence="6" id="KW-0902">Two-component regulatory system</keyword>
<dbReference type="InterPro" id="IPR003594">
    <property type="entry name" value="HATPase_dom"/>
</dbReference>
<dbReference type="CDD" id="cd00075">
    <property type="entry name" value="HATPase"/>
    <property type="match status" value="1"/>
</dbReference>
<dbReference type="EMBL" id="SNZP01000002">
    <property type="protein sequence ID" value="TDR82299.1"/>
    <property type="molecule type" value="Genomic_DNA"/>
</dbReference>
<dbReference type="Pfam" id="PF02518">
    <property type="entry name" value="HATPase_c"/>
    <property type="match status" value="1"/>
</dbReference>
<dbReference type="PROSITE" id="PS50109">
    <property type="entry name" value="HIS_KIN"/>
    <property type="match status" value="1"/>
</dbReference>
<dbReference type="Pfam" id="PF00512">
    <property type="entry name" value="HisKA"/>
    <property type="match status" value="1"/>
</dbReference>
<comment type="catalytic activity">
    <reaction evidence="1">
        <text>ATP + protein L-histidine = ADP + protein N-phospho-L-histidine.</text>
        <dbReference type="EC" id="2.7.13.3"/>
    </reaction>
</comment>
<reference evidence="10 11" key="1">
    <citation type="submission" date="2019-03" db="EMBL/GenBank/DDBJ databases">
        <title>Genomic Encyclopedia of Type Strains, Phase III (KMG-III): the genomes of soil and plant-associated and newly described type strains.</title>
        <authorList>
            <person name="Whitman W."/>
        </authorList>
    </citation>
    <scope>NUCLEOTIDE SEQUENCE [LARGE SCALE GENOMIC DNA]</scope>
    <source>
        <strain evidence="10 11">CECT 8976</strain>
    </source>
</reference>
<dbReference type="RefSeq" id="WP_166642142.1">
    <property type="nucleotide sequence ID" value="NZ_SNZP01000002.1"/>
</dbReference>
<keyword evidence="11" id="KW-1185">Reference proteome</keyword>
<organism evidence="10 11">
    <name type="scientific">Paludibacterium purpuratum</name>
    <dbReference type="NCBI Taxonomy" id="1144873"/>
    <lineage>
        <taxon>Bacteria</taxon>
        <taxon>Pseudomonadati</taxon>
        <taxon>Pseudomonadota</taxon>
        <taxon>Betaproteobacteria</taxon>
        <taxon>Neisseriales</taxon>
        <taxon>Chromobacteriaceae</taxon>
        <taxon>Paludibacterium</taxon>
    </lineage>
</organism>
<gene>
    <name evidence="10" type="ORF">DFP86_102416</name>
</gene>
<evidence type="ECO:0000259" key="9">
    <source>
        <dbReference type="PROSITE" id="PS50109"/>
    </source>
</evidence>
<dbReference type="PANTHER" id="PTHR43711">
    <property type="entry name" value="TWO-COMPONENT HISTIDINE KINASE"/>
    <property type="match status" value="1"/>
</dbReference>
<dbReference type="EC" id="2.7.13.3" evidence="2"/>
<dbReference type="AlphaFoldDB" id="A0A4V3DVW1"/>
<keyword evidence="7" id="KW-0175">Coiled coil</keyword>
<dbReference type="InterPro" id="IPR005467">
    <property type="entry name" value="His_kinase_dom"/>
</dbReference>
<dbReference type="SMART" id="SM00388">
    <property type="entry name" value="HisKA"/>
    <property type="match status" value="1"/>
</dbReference>
<dbReference type="SUPFAM" id="SSF55874">
    <property type="entry name" value="ATPase domain of HSP90 chaperone/DNA topoisomerase II/histidine kinase"/>
    <property type="match status" value="1"/>
</dbReference>
<dbReference type="SMART" id="SM00387">
    <property type="entry name" value="HATPase_c"/>
    <property type="match status" value="1"/>
</dbReference>
<dbReference type="InterPro" id="IPR036097">
    <property type="entry name" value="HisK_dim/P_sf"/>
</dbReference>
<evidence type="ECO:0000256" key="4">
    <source>
        <dbReference type="ARBA" id="ARBA00022679"/>
    </source>
</evidence>
<proteinExistence type="predicted"/>
<dbReference type="PRINTS" id="PR00344">
    <property type="entry name" value="BCTRLSENSOR"/>
</dbReference>
<keyword evidence="8" id="KW-1133">Transmembrane helix</keyword>
<keyword evidence="3" id="KW-0597">Phosphoprotein</keyword>
<dbReference type="InterPro" id="IPR003661">
    <property type="entry name" value="HisK_dim/P_dom"/>
</dbReference>
<dbReference type="Proteomes" id="UP000295611">
    <property type="component" value="Unassembled WGS sequence"/>
</dbReference>
<dbReference type="InterPro" id="IPR004358">
    <property type="entry name" value="Sig_transdc_His_kin-like_C"/>
</dbReference>
<dbReference type="Gene3D" id="1.10.287.130">
    <property type="match status" value="1"/>
</dbReference>
<evidence type="ECO:0000256" key="8">
    <source>
        <dbReference type="SAM" id="Phobius"/>
    </source>
</evidence>
<evidence type="ECO:0000256" key="6">
    <source>
        <dbReference type="ARBA" id="ARBA00023012"/>
    </source>
</evidence>
<evidence type="ECO:0000313" key="11">
    <source>
        <dbReference type="Proteomes" id="UP000295611"/>
    </source>
</evidence>
<keyword evidence="4" id="KW-0808">Transferase</keyword>
<dbReference type="PANTHER" id="PTHR43711:SF1">
    <property type="entry name" value="HISTIDINE KINASE 1"/>
    <property type="match status" value="1"/>
</dbReference>
<feature type="coiled-coil region" evidence="7">
    <location>
        <begin position="228"/>
        <end position="255"/>
    </location>
</feature>
<evidence type="ECO:0000256" key="3">
    <source>
        <dbReference type="ARBA" id="ARBA00022553"/>
    </source>
</evidence>
<name>A0A4V3DVW1_9NEIS</name>
<dbReference type="CDD" id="cd00082">
    <property type="entry name" value="HisKA"/>
    <property type="match status" value="1"/>
</dbReference>
<evidence type="ECO:0000256" key="1">
    <source>
        <dbReference type="ARBA" id="ARBA00000085"/>
    </source>
</evidence>
<evidence type="ECO:0000256" key="2">
    <source>
        <dbReference type="ARBA" id="ARBA00012438"/>
    </source>
</evidence>
<protein>
    <recommendedName>
        <fullName evidence="2">histidine kinase</fullName>
        <ecNumber evidence="2">2.7.13.3</ecNumber>
    </recommendedName>
</protein>